<dbReference type="Pfam" id="PF00730">
    <property type="entry name" value="HhH-GPD"/>
    <property type="match status" value="1"/>
</dbReference>
<dbReference type="GO" id="GO:0006285">
    <property type="term" value="P:base-excision repair, AP site formation"/>
    <property type="evidence" value="ECO:0007669"/>
    <property type="project" value="TreeGrafter"/>
</dbReference>
<keyword evidence="4" id="KW-0234">DNA repair</keyword>
<dbReference type="Gene3D" id="1.10.340.30">
    <property type="entry name" value="Hypothetical protein, domain 2"/>
    <property type="match status" value="1"/>
</dbReference>
<dbReference type="EC" id="3.2.2.21" evidence="2"/>
<protein>
    <recommendedName>
        <fullName evidence="2">DNA-3-methyladenine glycosylase II</fullName>
        <ecNumber evidence="2">3.2.2.21</ecNumber>
    </recommendedName>
</protein>
<dbReference type="SMART" id="SM00478">
    <property type="entry name" value="ENDO3c"/>
    <property type="match status" value="1"/>
</dbReference>
<dbReference type="GO" id="GO:0043916">
    <property type="term" value="F:DNA-7-methylguanine glycosylase activity"/>
    <property type="evidence" value="ECO:0007669"/>
    <property type="project" value="TreeGrafter"/>
</dbReference>
<dbReference type="PANTHER" id="PTHR43003:SF13">
    <property type="entry name" value="DNA-3-METHYLADENINE GLYCOSYLASE 2"/>
    <property type="match status" value="1"/>
</dbReference>
<accession>A0AAU7JCT0</accession>
<dbReference type="InterPro" id="IPR003265">
    <property type="entry name" value="HhH-GPD_domain"/>
</dbReference>
<dbReference type="GO" id="GO:0005737">
    <property type="term" value="C:cytoplasm"/>
    <property type="evidence" value="ECO:0007669"/>
    <property type="project" value="TreeGrafter"/>
</dbReference>
<keyword evidence="3" id="KW-0227">DNA damage</keyword>
<evidence type="ECO:0000256" key="4">
    <source>
        <dbReference type="ARBA" id="ARBA00023204"/>
    </source>
</evidence>
<dbReference type="GO" id="GO:0008725">
    <property type="term" value="F:DNA-3-methyladenine glycosylase activity"/>
    <property type="evidence" value="ECO:0007669"/>
    <property type="project" value="TreeGrafter"/>
</dbReference>
<dbReference type="AlphaFoldDB" id="A0AAU7JCT0"/>
<dbReference type="Gene3D" id="1.10.1670.40">
    <property type="match status" value="1"/>
</dbReference>
<name>A0AAU7JCT0_9HYPH</name>
<dbReference type="PANTHER" id="PTHR43003">
    <property type="entry name" value="DNA-3-METHYLADENINE GLYCOSYLASE"/>
    <property type="match status" value="1"/>
</dbReference>
<dbReference type="SUPFAM" id="SSF48150">
    <property type="entry name" value="DNA-glycosylase"/>
    <property type="match status" value="1"/>
</dbReference>
<comment type="catalytic activity">
    <reaction evidence="1">
        <text>Hydrolysis of alkylated DNA, releasing 3-methyladenine, 3-methylguanine, 7-methylguanine and 7-methyladenine.</text>
        <dbReference type="EC" id="3.2.2.21"/>
    </reaction>
</comment>
<proteinExistence type="predicted"/>
<dbReference type="GO" id="GO:0032993">
    <property type="term" value="C:protein-DNA complex"/>
    <property type="evidence" value="ECO:0007669"/>
    <property type="project" value="TreeGrafter"/>
</dbReference>
<dbReference type="CDD" id="cd00056">
    <property type="entry name" value="ENDO3c"/>
    <property type="match status" value="1"/>
</dbReference>
<sequence>MRMIDTPETLATALDALVEADPALAPLRAAVGPVSPRRRPPGFGGLCAIVIGQQVSTASAAAIWTRFSARFDPPAPGPILEASDEDLRACGFSAAKIRTVRAIAEAALGGRLPLDALGDMAADEAHALLCSVKGVGPWTADVYLLFCLGHPDAFPAGDLALQEAARLGFGLAIRPGPADLAALAERWRPLRGAAATLLWAYYRVTRGRDVAPPGDRDRLGAGG</sequence>
<evidence type="ECO:0000256" key="2">
    <source>
        <dbReference type="ARBA" id="ARBA00012000"/>
    </source>
</evidence>
<dbReference type="EMBL" id="CP157484">
    <property type="protein sequence ID" value="XBO38176.1"/>
    <property type="molecule type" value="Genomic_DNA"/>
</dbReference>
<gene>
    <name evidence="6" type="ORF">ABEG18_21085</name>
</gene>
<evidence type="ECO:0000256" key="1">
    <source>
        <dbReference type="ARBA" id="ARBA00000086"/>
    </source>
</evidence>
<feature type="domain" description="HhH-GPD" evidence="5">
    <location>
        <begin position="51"/>
        <end position="203"/>
    </location>
</feature>
<reference evidence="6" key="1">
    <citation type="submission" date="2024-05" db="EMBL/GenBank/DDBJ databases">
        <authorList>
            <person name="Kim S."/>
            <person name="Heo J."/>
            <person name="Choi H."/>
            <person name="Choi Y."/>
            <person name="Kwon S.-W."/>
            <person name="Kim Y."/>
        </authorList>
    </citation>
    <scope>NUCLEOTIDE SEQUENCE</scope>
    <source>
        <strain evidence="6">KACC 23698</strain>
    </source>
</reference>
<dbReference type="GO" id="GO:0032131">
    <property type="term" value="F:alkylated DNA binding"/>
    <property type="evidence" value="ECO:0007669"/>
    <property type="project" value="TreeGrafter"/>
</dbReference>
<dbReference type="InterPro" id="IPR051912">
    <property type="entry name" value="Alkylbase_DNA_Glycosylase/TA"/>
</dbReference>
<organism evidence="6">
    <name type="scientific">Alsobacter sp. KACC 23698</name>
    <dbReference type="NCBI Taxonomy" id="3149229"/>
    <lineage>
        <taxon>Bacteria</taxon>
        <taxon>Pseudomonadati</taxon>
        <taxon>Pseudomonadota</taxon>
        <taxon>Alphaproteobacteria</taxon>
        <taxon>Hyphomicrobiales</taxon>
        <taxon>Alsobacteraceae</taxon>
        <taxon>Alsobacter</taxon>
    </lineage>
</organism>
<dbReference type="RefSeq" id="WP_406855013.1">
    <property type="nucleotide sequence ID" value="NZ_CP157484.1"/>
</dbReference>
<evidence type="ECO:0000259" key="5">
    <source>
        <dbReference type="SMART" id="SM00478"/>
    </source>
</evidence>
<evidence type="ECO:0000313" key="6">
    <source>
        <dbReference type="EMBL" id="XBO38176.1"/>
    </source>
</evidence>
<dbReference type="InterPro" id="IPR011257">
    <property type="entry name" value="DNA_glycosylase"/>
</dbReference>
<evidence type="ECO:0000256" key="3">
    <source>
        <dbReference type="ARBA" id="ARBA00022763"/>
    </source>
</evidence>
<dbReference type="GO" id="GO:0006307">
    <property type="term" value="P:DNA alkylation repair"/>
    <property type="evidence" value="ECO:0007669"/>
    <property type="project" value="TreeGrafter"/>
</dbReference>